<feature type="compositionally biased region" description="Acidic residues" evidence="1">
    <location>
        <begin position="734"/>
        <end position="744"/>
    </location>
</feature>
<feature type="compositionally biased region" description="Polar residues" evidence="1">
    <location>
        <begin position="135"/>
        <end position="158"/>
    </location>
</feature>
<feature type="compositionally biased region" description="Low complexity" evidence="1">
    <location>
        <begin position="666"/>
        <end position="682"/>
    </location>
</feature>
<feature type="region of interest" description="Disordered" evidence="1">
    <location>
        <begin position="793"/>
        <end position="863"/>
    </location>
</feature>
<keyword evidence="3" id="KW-1185">Reference proteome</keyword>
<feature type="region of interest" description="Disordered" evidence="1">
    <location>
        <begin position="125"/>
        <end position="158"/>
    </location>
</feature>
<dbReference type="STRING" id="742152.A0A2H3JE66"/>
<feature type="region of interest" description="Disordered" evidence="1">
    <location>
        <begin position="365"/>
        <end position="392"/>
    </location>
</feature>
<feature type="region of interest" description="Disordered" evidence="1">
    <location>
        <begin position="883"/>
        <end position="907"/>
    </location>
</feature>
<name>A0A2H3JE66_WOLCO</name>
<dbReference type="GO" id="GO:0031297">
    <property type="term" value="P:replication fork processing"/>
    <property type="evidence" value="ECO:0007669"/>
    <property type="project" value="InterPro"/>
</dbReference>
<feature type="compositionally biased region" description="Basic residues" evidence="1">
    <location>
        <begin position="950"/>
        <end position="967"/>
    </location>
</feature>
<feature type="region of interest" description="Disordered" evidence="1">
    <location>
        <begin position="452"/>
        <end position="776"/>
    </location>
</feature>
<feature type="compositionally biased region" description="Polar residues" evidence="1">
    <location>
        <begin position="533"/>
        <end position="543"/>
    </location>
</feature>
<dbReference type="EMBL" id="KB468053">
    <property type="protein sequence ID" value="PCH39845.1"/>
    <property type="molecule type" value="Genomic_DNA"/>
</dbReference>
<evidence type="ECO:0000256" key="1">
    <source>
        <dbReference type="SAM" id="MobiDB-lite"/>
    </source>
</evidence>
<dbReference type="PANTHER" id="PTHR28122">
    <property type="entry name" value="E3 UBIQUITIN-PROTEIN LIGASE SUBSTRATE RECEPTOR MMS22"/>
    <property type="match status" value="1"/>
</dbReference>
<dbReference type="Pfam" id="PF09462">
    <property type="entry name" value="Mus7"/>
    <property type="match status" value="1"/>
</dbReference>
<dbReference type="Proteomes" id="UP000218811">
    <property type="component" value="Unassembled WGS sequence"/>
</dbReference>
<feature type="compositionally biased region" description="Basic residues" evidence="1">
    <location>
        <begin position="601"/>
        <end position="617"/>
    </location>
</feature>
<evidence type="ECO:0008006" key="4">
    <source>
        <dbReference type="Google" id="ProtNLM"/>
    </source>
</evidence>
<feature type="region of interest" description="Disordered" evidence="1">
    <location>
        <begin position="947"/>
        <end position="971"/>
    </location>
</feature>
<feature type="region of interest" description="Disordered" evidence="1">
    <location>
        <begin position="999"/>
        <end position="1021"/>
    </location>
</feature>
<feature type="compositionally biased region" description="Low complexity" evidence="1">
    <location>
        <begin position="293"/>
        <end position="306"/>
    </location>
</feature>
<feature type="compositionally biased region" description="Basic and acidic residues" evidence="1">
    <location>
        <begin position="499"/>
        <end position="513"/>
    </location>
</feature>
<organism evidence="2 3">
    <name type="scientific">Wolfiporia cocos (strain MD-104)</name>
    <name type="common">Brown rot fungus</name>
    <dbReference type="NCBI Taxonomy" id="742152"/>
    <lineage>
        <taxon>Eukaryota</taxon>
        <taxon>Fungi</taxon>
        <taxon>Dikarya</taxon>
        <taxon>Basidiomycota</taxon>
        <taxon>Agaricomycotina</taxon>
        <taxon>Agaricomycetes</taxon>
        <taxon>Polyporales</taxon>
        <taxon>Phaeolaceae</taxon>
        <taxon>Wolfiporia</taxon>
    </lineage>
</organism>
<evidence type="ECO:0000313" key="3">
    <source>
        <dbReference type="Proteomes" id="UP000218811"/>
    </source>
</evidence>
<feature type="compositionally biased region" description="Polar residues" evidence="1">
    <location>
        <begin position="254"/>
        <end position="267"/>
    </location>
</feature>
<feature type="region of interest" description="Disordered" evidence="1">
    <location>
        <begin position="199"/>
        <end position="330"/>
    </location>
</feature>
<dbReference type="PANTHER" id="PTHR28122:SF1">
    <property type="entry name" value="E3 UBIQUITIN-PROTEIN LIGASE SUBSTRATE RECEPTOR MMS22"/>
    <property type="match status" value="1"/>
</dbReference>
<proteinExistence type="predicted"/>
<feature type="compositionally biased region" description="Acidic residues" evidence="1">
    <location>
        <begin position="482"/>
        <end position="498"/>
    </location>
</feature>
<dbReference type="InterPro" id="IPR019021">
    <property type="entry name" value="Mms22"/>
</dbReference>
<protein>
    <recommendedName>
        <fullName evidence="4">Mus7/MMS22 family-domain-containing protein</fullName>
    </recommendedName>
</protein>
<feature type="compositionally biased region" description="Basic and acidic residues" evidence="1">
    <location>
        <begin position="746"/>
        <end position="770"/>
    </location>
</feature>
<dbReference type="GO" id="GO:0000724">
    <property type="term" value="P:double-strand break repair via homologous recombination"/>
    <property type="evidence" value="ECO:0007669"/>
    <property type="project" value="TreeGrafter"/>
</dbReference>
<feature type="compositionally biased region" description="Basic and acidic residues" evidence="1">
    <location>
        <begin position="469"/>
        <end position="481"/>
    </location>
</feature>
<feature type="compositionally biased region" description="Low complexity" evidence="1">
    <location>
        <begin position="211"/>
        <end position="237"/>
    </location>
</feature>
<dbReference type="GO" id="GO:0035361">
    <property type="term" value="C:Cul8-RING ubiquitin ligase complex"/>
    <property type="evidence" value="ECO:0007669"/>
    <property type="project" value="TreeGrafter"/>
</dbReference>
<dbReference type="GO" id="GO:0005634">
    <property type="term" value="C:nucleus"/>
    <property type="evidence" value="ECO:0007669"/>
    <property type="project" value="InterPro"/>
</dbReference>
<evidence type="ECO:0000313" key="2">
    <source>
        <dbReference type="EMBL" id="PCH39845.1"/>
    </source>
</evidence>
<gene>
    <name evidence="2" type="ORF">WOLCODRAFT_142800</name>
</gene>
<feature type="compositionally biased region" description="Basic and acidic residues" evidence="1">
    <location>
        <begin position="824"/>
        <end position="840"/>
    </location>
</feature>
<sequence>MPGENLPRQRVACTVESAPGCSDARIDSAIERRESYLLSAGYVRHGPYNPIAPMEHNEIVETSDPEEAEALAAIAPGYWGPTSNLLRISGKLDKRVSIIEERDFVSGLRRASGVARVGHSPWKRMKVSHSAESRVASSPVTPVKTSRDSNGTSEQSSTLIGFKDALQLSAVRSSMNTRLRASGHSVSPTRVVEIHKKPLQLAHNDTNNGISHSSPPRSMSLSPDPLALLAPPEANSSNEKGNPPDPRVVMLRDMQSSLSTQLRSNGDLQGDIPKPSPYVTGTGAIHDDALIHSSLSSPGRSRSLSPDPLALFTPPRIENKAPTTESSLEARISDALPRVSAASRQRHSPSDPAASLEQIISDSDRMLFPSPPPILPSPLMSHPRSPNSSHALHRVTASMSNADDSIIARALAQEEEHARGRYALRVRQARQKNPYAYDKALYKQQMRANPEAIIRVVSPSRRKHRRTSSRGDEELDVRSSDGWEDESLETQQEQDVDVEERRDARSGKGKERSASASAAPGEEDQRRRGWMSRSVSIRGQDPTSSRAQAQSHSRAHPSGEVWYPEDFNVDFSSSSEDEAECAEFNATAGKDKEEHQQSKKNALKRRPFPMRKRRLARRPPGMQESRESPSSPPPQSLVSFAMDEANDLQSDDDHPLLYQQWRRRQSSSPIVRSPPKSRSPSSAPFPPPDADIPSDDYDHNLFLFKSESPGPPPLSSTPTDVDAMLSEVGIPDDPGSDPDSDVEMNSDLRSRRSRTTDSESNSEMERLNAKDRKRMKVLQRMMPRVLIKRLEEASTVRPQLSYNDSDSDVQREDRPLRPGQTRVRMTDSSRRRSVEVRGDSESSGAPATVDSPLKTSSSSESEMDMVVAPSRKRIALASQHYHHNRMAAASETDAEERSNDGDSIDDAEVGRWVSEKAARGRKPGVLDELEAREGDLIDRMLSRTRVTSGKVRRLRRLPGSRHTRKAKSSVQNNLHVVTAGARKAGSGRQTLLPFSRVAVPSTGENSHPADTTDLEEQDVPMDQSSAQLPVIKRKRNKRKKTAGLFVFTAGRGSLTSGRLHKQPITIDEEVSLPNTNVNLHSAANHQITTRPVEATRRRHDGGRHRTDRLVDITLDELWQLHGEEEDSLSRDHAHEKVNLRRVSLDFDIPVLASGLSFGPDSYLGKGHLHQLITLLEGHNVLRPGPCTLLGMHLDPDMSIYDLIALLQEICDRTHILLSQGRDLSAEDHQHWQNLLHSACQHLSWLLNNASDAEFVSLDAAAEKHISQIWTFVEEPTEIIPEDETPRALIPELCWFAIEAAARLKHQRIRRHSQASDASFSHHLFRFLCCLFNLGIDNLFDGLAEPSENNLLPRRISELWVCIMHLVEAWNPSIHCSGKDEPISCASFWEVYLRALQSKHLIQSTSVDLATCEQIWRSIFALSSLSQFSRHGITTSTPRLGASWELVLAAMERIPFTVQPGLEDNLPRRSVQKRDEYIRLLVSRCLVLSSRWRWSLEDANALFTRLLEIFRSRKFANLSDEPSDFPSFLRHSNLQILSECKRSDTAYTLFLKMVIQAAKDTHPGPGYTQSSVASPKIKKLLSLCVPVGSVPFTKATPPTASDLSKLYNRFSAVAVAIYLEPIEINLKNRIANARRYVNFEDTDDETRRACIRGLMHLTILMRHLSLPLEDLLDWLADMTNILIDEHREAERAGHPRNRVDLNIQLLLGCVRRIIETPMMDPGQRMAQYPNPALLNGPWVSRIFAAANKLTLVPTTRVEIRKLVQAFLDARAAVIPKPSRHRLAAAPTEESQESQDDYGLFDLDMDDPELLAALGEADKSHTLQENKRKDEIVCEIIDAHVSPAIYRLICQYFNESADQGSLQQYSQDADKWVDCWVGCASVIVQNGKRDWSLYLTLGPQSWERIINTAWRRRVGLRFMLMLLRLDPSAYDAFTDRFINILLESMVAVTVTLEHEYTSLLFSIDGLHHSLLRGMPCERHPGSAELSISRKEFLDRRLAFIDTISSNMEHLLLRNVGFDAALIRENQSGITAIVSMLSTMQDIHQQLTAGSDDMLRYTSFCRQIYDHLIRYPNLKANTRLQSLSDWASGLN</sequence>
<dbReference type="OMA" id="DNRIDYM"/>
<dbReference type="OrthoDB" id="2386201at2759"/>
<reference evidence="2 3" key="1">
    <citation type="journal article" date="2012" name="Science">
        <title>The Paleozoic origin of enzymatic lignin decomposition reconstructed from 31 fungal genomes.</title>
        <authorList>
            <person name="Floudas D."/>
            <person name="Binder M."/>
            <person name="Riley R."/>
            <person name="Barry K."/>
            <person name="Blanchette R.A."/>
            <person name="Henrissat B."/>
            <person name="Martinez A.T."/>
            <person name="Otillar R."/>
            <person name="Spatafora J.W."/>
            <person name="Yadav J.S."/>
            <person name="Aerts A."/>
            <person name="Benoit I."/>
            <person name="Boyd A."/>
            <person name="Carlson A."/>
            <person name="Copeland A."/>
            <person name="Coutinho P.M."/>
            <person name="de Vries R.P."/>
            <person name="Ferreira P."/>
            <person name="Findley K."/>
            <person name="Foster B."/>
            <person name="Gaskell J."/>
            <person name="Glotzer D."/>
            <person name="Gorecki P."/>
            <person name="Heitman J."/>
            <person name="Hesse C."/>
            <person name="Hori C."/>
            <person name="Igarashi K."/>
            <person name="Jurgens J.A."/>
            <person name="Kallen N."/>
            <person name="Kersten P."/>
            <person name="Kohler A."/>
            <person name="Kuees U."/>
            <person name="Kumar T.K.A."/>
            <person name="Kuo A."/>
            <person name="LaButti K."/>
            <person name="Larrondo L.F."/>
            <person name="Lindquist E."/>
            <person name="Ling A."/>
            <person name="Lombard V."/>
            <person name="Lucas S."/>
            <person name="Lundell T."/>
            <person name="Martin R."/>
            <person name="McLaughlin D.J."/>
            <person name="Morgenstern I."/>
            <person name="Morin E."/>
            <person name="Murat C."/>
            <person name="Nagy L.G."/>
            <person name="Nolan M."/>
            <person name="Ohm R.A."/>
            <person name="Patyshakuliyeva A."/>
            <person name="Rokas A."/>
            <person name="Ruiz-Duenas F.J."/>
            <person name="Sabat G."/>
            <person name="Salamov A."/>
            <person name="Samejima M."/>
            <person name="Schmutz J."/>
            <person name="Slot J.C."/>
            <person name="St John F."/>
            <person name="Stenlid J."/>
            <person name="Sun H."/>
            <person name="Sun S."/>
            <person name="Syed K."/>
            <person name="Tsang A."/>
            <person name="Wiebenga A."/>
            <person name="Young D."/>
            <person name="Pisabarro A."/>
            <person name="Eastwood D.C."/>
            <person name="Martin F."/>
            <person name="Cullen D."/>
            <person name="Grigoriev I.V."/>
            <person name="Hibbett D.S."/>
        </authorList>
    </citation>
    <scope>NUCLEOTIDE SEQUENCE [LARGE SCALE GENOMIC DNA]</scope>
    <source>
        <strain evidence="2 3">MD-104</strain>
    </source>
</reference>
<accession>A0A2H3JE66</accession>